<sequence length="392" mass="44308">MERIIVSKLAYANHREGVSRVSAEVDGVPLWFESSHTELRLSPEGFGSILLVPAMSLGRDLVFEDPLCPEWLANARKLVNLFSDLLGWQPVNIESMDPDSSSGRVPGRKRALCFSGGVDSFYSLLTYPQPIDMLVLVHGYDIHLDDEEGARIAFEHVQRVAAGKKMDAAMIRTNARKHPIAGRKYRKAYGGALAAIGHLLDQVSDLVVSSGLPQWETGTYGSQCHIDPLWSSPVMKIDHYGGHVTKNEKIRVIAGNPLAHRHLRICQQNFYGSFELTGKALNCGCCPKCIRTLLVLQLEGHLDEFENFANKENLDFYLYRVMRVAPLFIKVYKEILRRGVDRKTGVAIHALIRRSEVLNRMEWAGRQGRKTVFQILRLYDAVERRICLRINR</sequence>
<proteinExistence type="predicted"/>
<protein>
    <submittedName>
        <fullName evidence="1">Uncharacterized protein</fullName>
    </submittedName>
</protein>
<dbReference type="eggNOG" id="ENOG5031ARV">
    <property type="taxonomic scope" value="Bacteria"/>
</dbReference>
<dbReference type="Proteomes" id="UP000002534">
    <property type="component" value="Chromosome"/>
</dbReference>
<dbReference type="KEGG" id="pca:Pcar_2906"/>
<reference evidence="2" key="1">
    <citation type="submission" date="2005-10" db="EMBL/GenBank/DDBJ databases">
        <title>Complete sequence of Pelobacter carbinolicus DSM 2380.</title>
        <authorList>
            <person name="Copeland A."/>
            <person name="Lucas S."/>
            <person name="Lapidus A."/>
            <person name="Barry K."/>
            <person name="Detter J.C."/>
            <person name="Glavina T."/>
            <person name="Hammon N."/>
            <person name="Israni S."/>
            <person name="Pitluck S."/>
            <person name="Chertkov O."/>
            <person name="Schmutz J."/>
            <person name="Larimer F."/>
            <person name="Land M."/>
            <person name="Kyrpides N."/>
            <person name="Ivanova N."/>
            <person name="Richardson P."/>
        </authorList>
    </citation>
    <scope>NUCLEOTIDE SEQUENCE [LARGE SCALE GENOMIC DNA]</scope>
    <source>
        <strain evidence="2">DSM 2380 / NBRC 103641 / GraBd1</strain>
    </source>
</reference>
<dbReference type="EMBL" id="CP000142">
    <property type="protein sequence ID" value="ABA90141.1"/>
    <property type="molecule type" value="Genomic_DNA"/>
</dbReference>
<dbReference type="AlphaFoldDB" id="Q3A0G6"/>
<keyword evidence="2" id="KW-1185">Reference proteome</keyword>
<evidence type="ECO:0000313" key="2">
    <source>
        <dbReference type="Proteomes" id="UP000002534"/>
    </source>
</evidence>
<name>Q3A0G6_SYNC1</name>
<reference evidence="1 2" key="2">
    <citation type="journal article" date="2012" name="BMC Genomics">
        <title>The genome of Pelobacter carbinolicus reveals surprising metabolic capabilities and physiological features.</title>
        <authorList>
            <person name="Aklujkar M."/>
            <person name="Haveman S.A."/>
            <person name="Didonato R.Jr."/>
            <person name="Chertkov O."/>
            <person name="Han C.S."/>
            <person name="Land M.L."/>
            <person name="Brown P."/>
            <person name="Lovley D.R."/>
        </authorList>
    </citation>
    <scope>NUCLEOTIDE SEQUENCE [LARGE SCALE GENOMIC DNA]</scope>
    <source>
        <strain evidence="2">DSM 2380 / NBRC 103641 / GraBd1</strain>
    </source>
</reference>
<dbReference type="HOGENOM" id="CLU_741736_0_0_7"/>
<gene>
    <name evidence="1" type="ordered locus">Pcar_2906</name>
</gene>
<organism evidence="1 2">
    <name type="scientific">Syntrophotalea carbinolica (strain DSM 2380 / NBRC 103641 / GraBd1)</name>
    <name type="common">Pelobacter carbinolicus</name>
    <dbReference type="NCBI Taxonomy" id="338963"/>
    <lineage>
        <taxon>Bacteria</taxon>
        <taxon>Pseudomonadati</taxon>
        <taxon>Thermodesulfobacteriota</taxon>
        <taxon>Desulfuromonadia</taxon>
        <taxon>Desulfuromonadales</taxon>
        <taxon>Syntrophotaleaceae</taxon>
        <taxon>Syntrophotalea</taxon>
    </lineage>
</organism>
<dbReference type="OrthoDB" id="5413327at2"/>
<accession>Q3A0G6</accession>
<dbReference type="RefSeq" id="WP_011342692.1">
    <property type="nucleotide sequence ID" value="NC_007498.2"/>
</dbReference>
<evidence type="ECO:0000313" key="1">
    <source>
        <dbReference type="EMBL" id="ABA90141.1"/>
    </source>
</evidence>
<dbReference type="STRING" id="338963.Pcar_2906"/>